<protein>
    <submittedName>
        <fullName evidence="3">UPF0193 protein EVG1</fullName>
    </submittedName>
</protein>
<evidence type="ECO:0000256" key="2">
    <source>
        <dbReference type="SAM" id="MobiDB-lite"/>
    </source>
</evidence>
<dbReference type="Proteomes" id="UP000314294">
    <property type="component" value="Unassembled WGS sequence"/>
</dbReference>
<keyword evidence="4" id="KW-1185">Reference proteome</keyword>
<evidence type="ECO:0000313" key="4">
    <source>
        <dbReference type="Proteomes" id="UP000314294"/>
    </source>
</evidence>
<name>A0A4Z2GWS9_9TELE</name>
<dbReference type="EMBL" id="SRLO01000392">
    <property type="protein sequence ID" value="TNN57976.1"/>
    <property type="molecule type" value="Genomic_DNA"/>
</dbReference>
<reference evidence="3 4" key="1">
    <citation type="submission" date="2019-03" db="EMBL/GenBank/DDBJ databases">
        <title>First draft genome of Liparis tanakae, snailfish: a comprehensive survey of snailfish specific genes.</title>
        <authorList>
            <person name="Kim W."/>
            <person name="Song I."/>
            <person name="Jeong J.-H."/>
            <person name="Kim D."/>
            <person name="Kim S."/>
            <person name="Ryu S."/>
            <person name="Song J.Y."/>
            <person name="Lee S.K."/>
        </authorList>
    </citation>
    <scope>NUCLEOTIDE SEQUENCE [LARGE SCALE GENOMIC DNA]</scope>
    <source>
        <tissue evidence="3">Muscle</tissue>
    </source>
</reference>
<feature type="region of interest" description="Disordered" evidence="2">
    <location>
        <begin position="1"/>
        <end position="27"/>
    </location>
</feature>
<accession>A0A4Z2GWS9</accession>
<feature type="compositionally biased region" description="Basic and acidic residues" evidence="2">
    <location>
        <begin position="150"/>
        <end position="172"/>
    </location>
</feature>
<dbReference type="AlphaFoldDB" id="A0A4Z2GWS9"/>
<evidence type="ECO:0000256" key="1">
    <source>
        <dbReference type="SAM" id="Coils"/>
    </source>
</evidence>
<evidence type="ECO:0000313" key="3">
    <source>
        <dbReference type="EMBL" id="TNN57976.1"/>
    </source>
</evidence>
<dbReference type="InterPro" id="IPR007914">
    <property type="entry name" value="UPF0193"/>
</dbReference>
<keyword evidence="1" id="KW-0175">Coiled coil</keyword>
<organism evidence="3 4">
    <name type="scientific">Liparis tanakae</name>
    <name type="common">Tanaka's snailfish</name>
    <dbReference type="NCBI Taxonomy" id="230148"/>
    <lineage>
        <taxon>Eukaryota</taxon>
        <taxon>Metazoa</taxon>
        <taxon>Chordata</taxon>
        <taxon>Craniata</taxon>
        <taxon>Vertebrata</taxon>
        <taxon>Euteleostomi</taxon>
        <taxon>Actinopterygii</taxon>
        <taxon>Neopterygii</taxon>
        <taxon>Teleostei</taxon>
        <taxon>Neoteleostei</taxon>
        <taxon>Acanthomorphata</taxon>
        <taxon>Eupercaria</taxon>
        <taxon>Perciformes</taxon>
        <taxon>Cottioidei</taxon>
        <taxon>Cottales</taxon>
        <taxon>Liparidae</taxon>
        <taxon>Liparis</taxon>
    </lineage>
</organism>
<dbReference type="OrthoDB" id="189770at2759"/>
<feature type="coiled-coil region" evidence="1">
    <location>
        <begin position="41"/>
        <end position="111"/>
    </location>
</feature>
<feature type="region of interest" description="Disordered" evidence="2">
    <location>
        <begin position="139"/>
        <end position="172"/>
    </location>
</feature>
<dbReference type="Pfam" id="PF05250">
    <property type="entry name" value="UPF0193"/>
    <property type="match status" value="1"/>
</dbReference>
<dbReference type="PANTHER" id="PTHR28348:SF1">
    <property type="entry name" value="UPF0193 PROTEIN EVG1"/>
    <property type="match status" value="1"/>
</dbReference>
<dbReference type="PANTHER" id="PTHR28348">
    <property type="entry name" value="UPF0193 PROTEIN EVG1"/>
    <property type="match status" value="1"/>
</dbReference>
<sequence>MEASSQSRDGGGLCNKPRASQYSKETQDLLRSMMKQSRFTNRQRKQINECLKRDLEKEKRKLQNILATGEEEPKVYRRVPARPNPEAAERKDRYQEVLEEIQERRQFLADMSSLGQEKQYLSIINTQISQRVRELQVLDKTRSPQNKAISPERKGETTEKTALKETEGRVTG</sequence>
<gene>
    <name evidence="3" type="ORF">EYF80_031800</name>
</gene>
<proteinExistence type="predicted"/>
<comment type="caution">
    <text evidence="3">The sequence shown here is derived from an EMBL/GenBank/DDBJ whole genome shotgun (WGS) entry which is preliminary data.</text>
</comment>